<keyword evidence="1" id="KW-1133">Transmembrane helix</keyword>
<dbReference type="RefSeq" id="WP_091140949.1">
    <property type="nucleotide sequence ID" value="NZ_FMVF01000003.1"/>
</dbReference>
<dbReference type="Proteomes" id="UP000199354">
    <property type="component" value="Unassembled WGS sequence"/>
</dbReference>
<keyword evidence="3" id="KW-1185">Reference proteome</keyword>
<dbReference type="PANTHER" id="PTHR37947">
    <property type="entry name" value="BLL2462 PROTEIN"/>
    <property type="match status" value="1"/>
</dbReference>
<feature type="transmembrane region" description="Helical" evidence="1">
    <location>
        <begin position="6"/>
        <end position="25"/>
    </location>
</feature>
<accession>A0A1G5D2K7</accession>
<evidence type="ECO:0000313" key="3">
    <source>
        <dbReference type="Proteomes" id="UP000199354"/>
    </source>
</evidence>
<feature type="transmembrane region" description="Helical" evidence="1">
    <location>
        <begin position="37"/>
        <end position="58"/>
    </location>
</feature>
<proteinExistence type="predicted"/>
<protein>
    <recommendedName>
        <fullName evidence="4">VWA domain-containing protein</fullName>
    </recommendedName>
</protein>
<dbReference type="STRING" id="490189.SAMN02927903_00722"/>
<keyword evidence="1" id="KW-0472">Membrane</keyword>
<dbReference type="EMBL" id="FMVF01000003">
    <property type="protein sequence ID" value="SCY08915.1"/>
    <property type="molecule type" value="Genomic_DNA"/>
</dbReference>
<dbReference type="PANTHER" id="PTHR37947:SF1">
    <property type="entry name" value="BLL2462 PROTEIN"/>
    <property type="match status" value="1"/>
</dbReference>
<evidence type="ECO:0000256" key="1">
    <source>
        <dbReference type="SAM" id="Phobius"/>
    </source>
</evidence>
<sequence length="679" mass="76207">MTTSTILLIILSLAVAAGLSFYQYFYKAGQRNKIHLWLALLRFVALFGLLLLLINPVVSRKTFETQKTPLAIAVDNSASVTDLKADKTARDLYRELAGNKQLRDKFDIQPYVFADEFEPMTAEGQALDFKGSQTNIDLAAKNLKTLHKNKTFPTVLITDGNQTSGNDYVYGFDPNNKVFPLVLGDTATVMDLRIGQLNVNKYAFHKNKFPVEVFLQYSGNKPLTANFSIAQGGTVYHKQTVAFSSSKRSAVVNVLLPADRTGLQVFKASVASPVQEKNTYNNAKNFAVEVIDQRTEIAIVSTISHPDIGALKRAIESNPQRKVTIVKPQEIKSLSDYNVLVLYQPNPAFKPLLDQNKTAGVNTFVVTGTATDFQFLNLNQNQLVFRMSGQSEDYLPSFESQFNLFALDDIGFDNLPPLQNAFGTVTVNGSTNVLLSSRIRNIATGAPLLAFAENQGKRAAFLLGENSWKWRLQSHVDHQSFEKYDVFIDKIIQFLASNNARKSLVVNHESFYNSGEAIEITAQFFNKNYEFDEKAQLSISLTHKATSQTKHYDLLKTNNAYKVNLDGLAAGQYQFAVRERNSKTTYNGYFEILDFDIEKQFVNPDLGKLQQLATQTQGQVFVPNQLDALVKQLLEDQRYQAVQKAIAKKTPLIEWVWLLVIIAAALATEWFVRKYHGML</sequence>
<feature type="transmembrane region" description="Helical" evidence="1">
    <location>
        <begin position="655"/>
        <end position="672"/>
    </location>
</feature>
<evidence type="ECO:0008006" key="4">
    <source>
        <dbReference type="Google" id="ProtNLM"/>
    </source>
</evidence>
<keyword evidence="1" id="KW-0812">Transmembrane</keyword>
<dbReference type="AlphaFoldDB" id="A0A1G5D2K7"/>
<dbReference type="OrthoDB" id="9763076at2"/>
<organism evidence="2 3">
    <name type="scientific">Flavobacterium caeni</name>
    <dbReference type="NCBI Taxonomy" id="490189"/>
    <lineage>
        <taxon>Bacteria</taxon>
        <taxon>Pseudomonadati</taxon>
        <taxon>Bacteroidota</taxon>
        <taxon>Flavobacteriia</taxon>
        <taxon>Flavobacteriales</taxon>
        <taxon>Flavobacteriaceae</taxon>
        <taxon>Flavobacterium</taxon>
    </lineage>
</organism>
<gene>
    <name evidence="2" type="ORF">SAMN02927903_00722</name>
</gene>
<evidence type="ECO:0000313" key="2">
    <source>
        <dbReference type="EMBL" id="SCY08915.1"/>
    </source>
</evidence>
<name>A0A1G5D2K7_9FLAO</name>
<reference evidence="2 3" key="1">
    <citation type="submission" date="2016-10" db="EMBL/GenBank/DDBJ databases">
        <authorList>
            <person name="de Groot N.N."/>
        </authorList>
    </citation>
    <scope>NUCLEOTIDE SEQUENCE [LARGE SCALE GENOMIC DNA]</scope>
    <source>
        <strain evidence="2 3">CGMCC 1.7031</strain>
    </source>
</reference>